<feature type="transmembrane region" description="Helical" evidence="1">
    <location>
        <begin position="21"/>
        <end position="38"/>
    </location>
</feature>
<keyword evidence="1" id="KW-0472">Membrane</keyword>
<dbReference type="PANTHER" id="PTHR37804:SF1">
    <property type="entry name" value="CDAA REGULATORY PROTEIN CDAR"/>
    <property type="match status" value="1"/>
</dbReference>
<reference evidence="2 3" key="1">
    <citation type="submission" date="2023-09" db="EMBL/GenBank/DDBJ databases">
        <authorList>
            <person name="Rey-Velasco X."/>
        </authorList>
    </citation>
    <scope>NUCLEOTIDE SEQUENCE [LARGE SCALE GENOMIC DNA]</scope>
    <source>
        <strain evidence="2 3">F363</strain>
    </source>
</reference>
<accession>A0ABU3CDQ4</accession>
<dbReference type="PANTHER" id="PTHR37804">
    <property type="entry name" value="CDAA REGULATORY PROTEIN CDAR"/>
    <property type="match status" value="1"/>
</dbReference>
<organism evidence="2 3">
    <name type="scientific">Autumnicola tepida</name>
    <dbReference type="NCBI Taxonomy" id="3075595"/>
    <lineage>
        <taxon>Bacteria</taxon>
        <taxon>Pseudomonadati</taxon>
        <taxon>Bacteroidota</taxon>
        <taxon>Flavobacteriia</taxon>
        <taxon>Flavobacteriales</taxon>
        <taxon>Flavobacteriaceae</taxon>
        <taxon>Autumnicola</taxon>
    </lineage>
</organism>
<dbReference type="EMBL" id="JAVRHQ010000025">
    <property type="protein sequence ID" value="MDT0644352.1"/>
    <property type="molecule type" value="Genomic_DNA"/>
</dbReference>
<evidence type="ECO:0000313" key="3">
    <source>
        <dbReference type="Proteomes" id="UP001262889"/>
    </source>
</evidence>
<comment type="caution">
    <text evidence="2">The sequence shown here is derived from an EMBL/GenBank/DDBJ whole genome shotgun (WGS) entry which is preliminary data.</text>
</comment>
<dbReference type="InterPro" id="IPR053154">
    <property type="entry name" value="c-di-AMP_regulator"/>
</dbReference>
<dbReference type="Gene3D" id="2.170.120.40">
    <property type="entry name" value="YbbR-like domain"/>
    <property type="match status" value="1"/>
</dbReference>
<evidence type="ECO:0000313" key="2">
    <source>
        <dbReference type="EMBL" id="MDT0644352.1"/>
    </source>
</evidence>
<dbReference type="Proteomes" id="UP001262889">
    <property type="component" value="Unassembled WGS sequence"/>
</dbReference>
<keyword evidence="1" id="KW-0812">Transmembrane</keyword>
<proteinExistence type="predicted"/>
<protein>
    <submittedName>
        <fullName evidence="2">YbbR-like domain-containing protein</fullName>
    </submittedName>
</protein>
<name>A0ABU3CDQ4_9FLAO</name>
<evidence type="ECO:0000256" key="1">
    <source>
        <dbReference type="SAM" id="Phobius"/>
    </source>
</evidence>
<gene>
    <name evidence="2" type="ORF">RM553_16050</name>
</gene>
<dbReference type="RefSeq" id="WP_311535970.1">
    <property type="nucleotide sequence ID" value="NZ_JAVRHQ010000025.1"/>
</dbReference>
<sequence length="319" mass="36808">MLDNLKIIRRRSFKKANVKTFGVFLFFSALTWLLVQLSKEYTQIVQIPLHYTNAPLDKSLSAERPQQVAVRMHDQGFFLLYYRIFRPELTIDLAQTEVNNGNLVYQIEDNRNEISEELGIDFDNSTFLDSSILIPFQPKQERRIAVVPRIKVSYAVGYSAGQGVKIEPDSVTVSGPQNIIDTIKEVPTLEITRTNVNRDISGQVKLDTTNLGRLSFYRDEVGYSLEVEKFTEGSVQIPVEVINVPENLNLAYFPKRILVYYQVNLEDYERVKPTDFRVVCDYSEVNEGEDYFLAKVVERPGFVTNVRLSERKIQFVIKK</sequence>
<keyword evidence="3" id="KW-1185">Reference proteome</keyword>
<keyword evidence="1" id="KW-1133">Transmembrane helix</keyword>